<keyword evidence="4 9" id="KW-0805">Transcription regulation</keyword>
<evidence type="ECO:0000256" key="4">
    <source>
        <dbReference type="ARBA" id="ARBA00023015"/>
    </source>
</evidence>
<keyword evidence="6 9" id="KW-0804">Transcription</keyword>
<comment type="subunit">
    <text evidence="9">Component of the Mediator complex.</text>
</comment>
<evidence type="ECO:0000256" key="5">
    <source>
        <dbReference type="ARBA" id="ARBA00023159"/>
    </source>
</evidence>
<evidence type="ECO:0000313" key="14">
    <source>
        <dbReference type="Proteomes" id="UP000095038"/>
    </source>
</evidence>
<evidence type="ECO:0000256" key="10">
    <source>
        <dbReference type="SAM" id="MobiDB-lite"/>
    </source>
</evidence>
<evidence type="ECO:0000259" key="12">
    <source>
        <dbReference type="Pfam" id="PF20719"/>
    </source>
</evidence>
<sequence length="1133" mass="129528">MSFSPPDNPDIYSLLNQNYQNKISWSNNGVIAYSNPDSSNKYNLLLSYLRSYNGNQWELAPPKGCSIINSNLNNNSNIKNIIKNNTKNNIKTNNNNNNIIISNAIPIDTQNNSSLDQISYLLWSNNGTYLACVDSKGNMNILVSGILKDKDFIENNNSNTSNNKNKTNTPLNFAFFGSCFNSLEIIYQDTVLTQGSTPPENSYLNTSHNIYPSNTSIPTFDNYCSTYNINDSTLNIVSLKWLPIDHNFMAIKYAEKFNFSENMNANAEYDFQKFGFKYNYINSTYKNPVTHPVLKKHACIGLRKNGELILWYQGDHGLDYNKISTYLDSSSATTTNNSINNINNISNINYKSINSLNNSGHTIISHADFAFQINNSILLTVYCPLIKILKIYSIRILWEFLGNPNNQTKNQSAYQQDNNLDERFPPKLIVKKILSENISSFGFDGSSQWLSSIKSISPVYFEDNTNSNEKVDIFLTFQNSNLNEKFNTLICKYHLEKKKLGPISNVFYQISNNLKNNTNKNINDTGNNNNMNTNIKNTRNNNNTIITNSNISGYELSLKSLIKSSSPVLSIGTNKINSFLYFAYSNGNIEIRNKHSLKIIGYKTLLENPANNVNKRNVINNDILNMPSTIGNIFDVGYKLPSVGFNPLFYSFSPNVTSYVVLSSKDPNLKLFVANFDFKKELLNSPRQRLLIAVPIAISFARCTTTKINSDDLILVAQNTITNIRRMVALHYNPKTDSNICKALISIILLECYWIFNFSLTTNDNAEFIQGKSPFRKMLEIQISLGTFENWRRIKISRFAWALINLSLIPFVFQISFNAITTMLKKLHGGDEKNIKTNVELIAKLILSQVGLIRWCIDYVTFLNQQLLQFSLVFDKATALSELLIFPLLYSRIPRTFLIKILKSILQFKRFLQEHIHLNPDYFNISPGLFVELEQPINSAKSTVLRIIDNSPIDLALFEKYLEQFDEFIKKFISDRINERINASNLSNLSADKRKHIEDIEIKKIEKEFFCHGSFPQIFSKIILDLYKYGYKEVHGKMNRYKLMFYDTDWLNLSEPSNHRVEIGSFRGEKIDGLKKTLILNTLPNEEIKKCTRCGSMTVFSDKLGSHSGKAFRNPTWTTFFKQSCFCGGVWAD</sequence>
<dbReference type="GO" id="GO:0045893">
    <property type="term" value="P:positive regulation of DNA-templated transcription"/>
    <property type="evidence" value="ECO:0007669"/>
    <property type="project" value="TreeGrafter"/>
</dbReference>
<protein>
    <recommendedName>
        <fullName evidence="3 9">Mediator of RNA polymerase II transcription subunit 16</fullName>
    </recommendedName>
    <alternativeName>
        <fullName evidence="8 9">Mediator complex subunit 16</fullName>
    </alternativeName>
</protein>
<dbReference type="PANTHER" id="PTHR13224:SF6">
    <property type="entry name" value="MEDIATOR OF RNA POLYMERASE II TRANSCRIPTION SUBUNIT 16"/>
    <property type="match status" value="1"/>
</dbReference>
<dbReference type="InParanoid" id="A0A1D2VGH7"/>
<proteinExistence type="inferred from homology"/>
<evidence type="ECO:0000256" key="2">
    <source>
        <dbReference type="ARBA" id="ARBA00006543"/>
    </source>
</evidence>
<organism evidence="13 14">
    <name type="scientific">Ascoidea rubescens DSM 1968</name>
    <dbReference type="NCBI Taxonomy" id="1344418"/>
    <lineage>
        <taxon>Eukaryota</taxon>
        <taxon>Fungi</taxon>
        <taxon>Dikarya</taxon>
        <taxon>Ascomycota</taxon>
        <taxon>Saccharomycotina</taxon>
        <taxon>Saccharomycetes</taxon>
        <taxon>Ascoideaceae</taxon>
        <taxon>Ascoidea</taxon>
    </lineage>
</organism>
<feature type="domain" description="Mediator complex subunit Med16 N-terminal" evidence="11">
    <location>
        <begin position="230"/>
        <end position="642"/>
    </location>
</feature>
<feature type="domain" description="Mediator complex subunit 16 C-terminal" evidence="12">
    <location>
        <begin position="1036"/>
        <end position="1132"/>
    </location>
</feature>
<evidence type="ECO:0000256" key="9">
    <source>
        <dbReference type="RuleBase" id="RU364149"/>
    </source>
</evidence>
<comment type="subcellular location">
    <subcellularLocation>
        <location evidence="1 9">Nucleus</location>
    </subcellularLocation>
</comment>
<dbReference type="GO" id="GO:0016592">
    <property type="term" value="C:mediator complex"/>
    <property type="evidence" value="ECO:0007669"/>
    <property type="project" value="InterPro"/>
</dbReference>
<name>A0A1D2VGH7_9ASCO</name>
<keyword evidence="14" id="KW-1185">Reference proteome</keyword>
<gene>
    <name evidence="9" type="primary">MED16</name>
    <name evidence="13" type="ORF">ASCRUDRAFT_8237</name>
</gene>
<accession>A0A1D2VGH7</accession>
<dbReference type="PANTHER" id="PTHR13224">
    <property type="entry name" value="THYROID HORMONE RECEPTOR-ASSOCIATED PROTEIN-RELATED"/>
    <property type="match status" value="1"/>
</dbReference>
<dbReference type="InterPro" id="IPR048339">
    <property type="entry name" value="Mediator_Med16_C"/>
</dbReference>
<comment type="similarity">
    <text evidence="2 9">Belongs to the Mediator complex subunit 16 family.</text>
</comment>
<evidence type="ECO:0000313" key="13">
    <source>
        <dbReference type="EMBL" id="ODV60603.1"/>
    </source>
</evidence>
<dbReference type="InterPro" id="IPR021665">
    <property type="entry name" value="Mediator_Med16_N"/>
</dbReference>
<dbReference type="Pfam" id="PF20719">
    <property type="entry name" value="Med16_C"/>
    <property type="match status" value="1"/>
</dbReference>
<evidence type="ECO:0000256" key="3">
    <source>
        <dbReference type="ARBA" id="ARBA00019614"/>
    </source>
</evidence>
<evidence type="ECO:0000256" key="6">
    <source>
        <dbReference type="ARBA" id="ARBA00023163"/>
    </source>
</evidence>
<dbReference type="InterPro" id="IPR048338">
    <property type="entry name" value="Mediator_Med16"/>
</dbReference>
<dbReference type="AlphaFoldDB" id="A0A1D2VGH7"/>
<dbReference type="Pfam" id="PF11635">
    <property type="entry name" value="Med16_N"/>
    <property type="match status" value="1"/>
</dbReference>
<evidence type="ECO:0000256" key="8">
    <source>
        <dbReference type="ARBA" id="ARBA00032015"/>
    </source>
</evidence>
<dbReference type="Proteomes" id="UP000095038">
    <property type="component" value="Unassembled WGS sequence"/>
</dbReference>
<evidence type="ECO:0000256" key="1">
    <source>
        <dbReference type="ARBA" id="ARBA00004123"/>
    </source>
</evidence>
<dbReference type="STRING" id="1344418.A0A1D2VGH7"/>
<comment type="function">
    <text evidence="9">Component of the Mediator complex, a coactivator involved in the regulated transcription of nearly all RNA polymerase II-dependent genes. Mediator functions as a bridge to convey information from gene-specific regulatory proteins to the basal RNA polymerase II transcription machinery. Mediator is recruited to promoters by direct interactions with regulatory proteins and serves as a scaffold for the assembly of a functional preinitiation complex with RNA polymerase II and the general transcription factors.</text>
</comment>
<dbReference type="OrthoDB" id="4139168at2759"/>
<evidence type="ECO:0000256" key="7">
    <source>
        <dbReference type="ARBA" id="ARBA00023242"/>
    </source>
</evidence>
<keyword evidence="5 9" id="KW-0010">Activator</keyword>
<dbReference type="FunCoup" id="A0A1D2VGH7">
    <property type="interactions" value="271"/>
</dbReference>
<reference evidence="14" key="1">
    <citation type="submission" date="2016-05" db="EMBL/GenBank/DDBJ databases">
        <title>Comparative genomics of biotechnologically important yeasts.</title>
        <authorList>
            <consortium name="DOE Joint Genome Institute"/>
            <person name="Riley R."/>
            <person name="Haridas S."/>
            <person name="Wolfe K.H."/>
            <person name="Lopes M.R."/>
            <person name="Hittinger C.T."/>
            <person name="Goker M."/>
            <person name="Salamov A."/>
            <person name="Wisecaver J."/>
            <person name="Long T.M."/>
            <person name="Aerts A.L."/>
            <person name="Barry K."/>
            <person name="Choi C."/>
            <person name="Clum A."/>
            <person name="Coughlan A.Y."/>
            <person name="Deshpande S."/>
            <person name="Douglass A.P."/>
            <person name="Hanson S.J."/>
            <person name="Klenk H.-P."/>
            <person name="Labutti K."/>
            <person name="Lapidus A."/>
            <person name="Lindquist E."/>
            <person name="Lipzen A."/>
            <person name="Meier-Kolthoff J.P."/>
            <person name="Ohm R.A."/>
            <person name="Otillar R.P."/>
            <person name="Pangilinan J."/>
            <person name="Peng Y."/>
            <person name="Rokas A."/>
            <person name="Rosa C.A."/>
            <person name="Scheuner C."/>
            <person name="Sibirny A.A."/>
            <person name="Slot J.C."/>
            <person name="Stielow J.B."/>
            <person name="Sun H."/>
            <person name="Kurtzman C.P."/>
            <person name="Blackwell M."/>
            <person name="Grigoriev I.V."/>
            <person name="Jeffries T.W."/>
        </authorList>
    </citation>
    <scope>NUCLEOTIDE SEQUENCE [LARGE SCALE GENOMIC DNA]</scope>
    <source>
        <strain evidence="14">DSM 1968</strain>
    </source>
</reference>
<dbReference type="EMBL" id="KV454481">
    <property type="protein sequence ID" value="ODV60603.1"/>
    <property type="molecule type" value="Genomic_DNA"/>
</dbReference>
<feature type="region of interest" description="Disordered" evidence="10">
    <location>
        <begin position="519"/>
        <end position="541"/>
    </location>
</feature>
<evidence type="ECO:0000259" key="11">
    <source>
        <dbReference type="Pfam" id="PF11635"/>
    </source>
</evidence>
<keyword evidence="7 9" id="KW-0539">Nucleus</keyword>